<proteinExistence type="inferred from homology"/>
<keyword evidence="8" id="KW-0547">Nucleotide-binding</keyword>
<evidence type="ECO:0000256" key="1">
    <source>
        <dbReference type="ARBA" id="ARBA00001946"/>
    </source>
</evidence>
<dbReference type="Gene3D" id="3.40.50.2020">
    <property type="match status" value="1"/>
</dbReference>
<comment type="cofactor">
    <cofactor evidence="1">
        <name>Mg(2+)</name>
        <dbReference type="ChEBI" id="CHEBI:18420"/>
    </cofactor>
</comment>
<dbReference type="NCBIfam" id="TIGR01091">
    <property type="entry name" value="upp"/>
    <property type="match status" value="1"/>
</dbReference>
<dbReference type="InterPro" id="IPR050054">
    <property type="entry name" value="UPRTase/APRTase"/>
</dbReference>
<dbReference type="PANTHER" id="PTHR32315:SF4">
    <property type="entry name" value="URACIL PHOSPHORIBOSYLTRANSFERASE, CHLOROPLASTIC"/>
    <property type="match status" value="1"/>
</dbReference>
<dbReference type="SUPFAM" id="SSF53271">
    <property type="entry name" value="PRTase-like"/>
    <property type="match status" value="1"/>
</dbReference>
<comment type="caution">
    <text evidence="12">The sequence shown here is derived from an EMBL/GenBank/DDBJ whole genome shotgun (WGS) entry which is preliminary data.</text>
</comment>
<organism evidence="12 13">
    <name type="scientific">Polyrhizophydium stewartii</name>
    <dbReference type="NCBI Taxonomy" id="2732419"/>
    <lineage>
        <taxon>Eukaryota</taxon>
        <taxon>Fungi</taxon>
        <taxon>Fungi incertae sedis</taxon>
        <taxon>Chytridiomycota</taxon>
        <taxon>Chytridiomycota incertae sedis</taxon>
        <taxon>Chytridiomycetes</taxon>
        <taxon>Rhizophydiales</taxon>
        <taxon>Rhizophydiales incertae sedis</taxon>
        <taxon>Polyrhizophydium</taxon>
    </lineage>
</organism>
<evidence type="ECO:0000256" key="6">
    <source>
        <dbReference type="ARBA" id="ARBA00022676"/>
    </source>
</evidence>
<protein>
    <recommendedName>
        <fullName evidence="4">uracil phosphoribosyltransferase</fullName>
        <ecNumber evidence="4">2.4.2.9</ecNumber>
    </recommendedName>
    <alternativeName>
        <fullName evidence="10">UMP pyrophosphorylase</fullName>
    </alternativeName>
</protein>
<keyword evidence="9" id="KW-0342">GTP-binding</keyword>
<keyword evidence="6" id="KW-0328">Glycosyltransferase</keyword>
<feature type="domain" description="Phosphoribosyltransferase" evidence="11">
    <location>
        <begin position="33"/>
        <end position="235"/>
    </location>
</feature>
<dbReference type="EC" id="2.4.2.9" evidence="4"/>
<dbReference type="EMBL" id="JADGIZ020000026">
    <property type="protein sequence ID" value="KAL2915184.1"/>
    <property type="molecule type" value="Genomic_DNA"/>
</dbReference>
<comment type="similarity">
    <text evidence="3">Belongs to the UPRTase family.</text>
</comment>
<evidence type="ECO:0000256" key="3">
    <source>
        <dbReference type="ARBA" id="ARBA00009516"/>
    </source>
</evidence>
<evidence type="ECO:0000256" key="9">
    <source>
        <dbReference type="ARBA" id="ARBA00023134"/>
    </source>
</evidence>
<keyword evidence="13" id="KW-1185">Reference proteome</keyword>
<evidence type="ECO:0000256" key="5">
    <source>
        <dbReference type="ARBA" id="ARBA00022533"/>
    </source>
</evidence>
<dbReference type="NCBIfam" id="NF001097">
    <property type="entry name" value="PRK00129.1"/>
    <property type="match status" value="1"/>
</dbReference>
<dbReference type="Proteomes" id="UP001527925">
    <property type="component" value="Unassembled WGS sequence"/>
</dbReference>
<gene>
    <name evidence="12" type="ORF">HK105_205291</name>
</gene>
<reference evidence="12 13" key="1">
    <citation type="submission" date="2023-09" db="EMBL/GenBank/DDBJ databases">
        <title>Pangenome analysis of Batrachochytrium dendrobatidis and related Chytrids.</title>
        <authorList>
            <person name="Yacoub M.N."/>
            <person name="Stajich J.E."/>
            <person name="James T.Y."/>
        </authorList>
    </citation>
    <scope>NUCLEOTIDE SEQUENCE [LARGE SCALE GENOMIC DNA]</scope>
    <source>
        <strain evidence="12 13">JEL0888</strain>
    </source>
</reference>
<evidence type="ECO:0000313" key="13">
    <source>
        <dbReference type="Proteomes" id="UP001527925"/>
    </source>
</evidence>
<evidence type="ECO:0000256" key="10">
    <source>
        <dbReference type="ARBA" id="ARBA00031082"/>
    </source>
</evidence>
<evidence type="ECO:0000259" key="11">
    <source>
        <dbReference type="Pfam" id="PF14681"/>
    </source>
</evidence>
<evidence type="ECO:0000256" key="8">
    <source>
        <dbReference type="ARBA" id="ARBA00022741"/>
    </source>
</evidence>
<keyword evidence="5" id="KW-0021">Allosteric enzyme</keyword>
<keyword evidence="7" id="KW-0808">Transferase</keyword>
<sequence>MDALTSSTAAAAGRADGHAAAEGSKALPAGVRVMQHPLVLHKMSLLRDQRVLPKQFRELVNELTLLVGTLATADMDLITTKTLSSPVGTFQGVKLRDTVGIFPILRAGQGMVDGMLELLPSARVHHLGLYREKSTLLPVEYYNKLPAQCQIDLGFVVDPMIATAGTAVAAVNMLKDWGLRRIKFVSVLASLSGLETLLAAHPDIEVFVAAVDAELNEHGYIVPGVGDAGDRLFKTFHD</sequence>
<evidence type="ECO:0000256" key="2">
    <source>
        <dbReference type="ARBA" id="ARBA00005180"/>
    </source>
</evidence>
<evidence type="ECO:0000313" key="12">
    <source>
        <dbReference type="EMBL" id="KAL2915184.1"/>
    </source>
</evidence>
<comment type="pathway">
    <text evidence="2">Pyrimidine metabolism; UMP biosynthesis via salvage pathway; UMP from uracil: step 1/1.</text>
</comment>
<name>A0ABR4N6T9_9FUNG</name>
<dbReference type="Pfam" id="PF14681">
    <property type="entry name" value="UPRTase"/>
    <property type="match status" value="1"/>
</dbReference>
<evidence type="ECO:0000256" key="4">
    <source>
        <dbReference type="ARBA" id="ARBA00011894"/>
    </source>
</evidence>
<dbReference type="InterPro" id="IPR005765">
    <property type="entry name" value="UPRT"/>
</dbReference>
<accession>A0ABR4N6T9</accession>
<dbReference type="PANTHER" id="PTHR32315">
    <property type="entry name" value="ADENINE PHOSPHORIBOSYLTRANSFERASE"/>
    <property type="match status" value="1"/>
</dbReference>
<dbReference type="InterPro" id="IPR000836">
    <property type="entry name" value="PRTase_dom"/>
</dbReference>
<dbReference type="InterPro" id="IPR029057">
    <property type="entry name" value="PRTase-like"/>
</dbReference>
<evidence type="ECO:0000256" key="7">
    <source>
        <dbReference type="ARBA" id="ARBA00022679"/>
    </source>
</evidence>